<reference evidence="1" key="1">
    <citation type="submission" date="2007-04" db="EMBL/GenBank/DDBJ databases">
        <authorList>
            <consortium name="The Broad Institute Genome Sequencing Platform"/>
            <person name="Birren B."/>
            <person name="Lander E."/>
            <person name="Galagan J."/>
            <person name="Nusbaum C."/>
            <person name="Devon K."/>
            <person name="Ma L.-J."/>
            <person name="Jaffe D."/>
            <person name="Butler J."/>
            <person name="Alvarez P."/>
            <person name="Gnerre S."/>
            <person name="Grabherr M."/>
            <person name="Kleber M."/>
            <person name="Mauceli E."/>
            <person name="Brockman W."/>
            <person name="MacCallum I.A."/>
            <person name="Young S."/>
            <person name="LaButti K."/>
            <person name="DeCaprio D."/>
            <person name="Crawford M."/>
            <person name="Koehrsen M."/>
            <person name="Engels R."/>
            <person name="Montgomery P."/>
            <person name="Pearson M."/>
            <person name="Howarth C."/>
            <person name="Larson L."/>
            <person name="White J."/>
            <person name="O'Leary S."/>
            <person name="Kodira C."/>
            <person name="Zeng Q."/>
            <person name="Yandava C."/>
            <person name="Alvarado L."/>
            <person name="Kistler C."/>
            <person name="Shim W.-B."/>
            <person name="Kang S."/>
            <person name="Woloshuk C."/>
        </authorList>
    </citation>
    <scope>NUCLEOTIDE SEQUENCE</scope>
    <source>
        <strain evidence="1">4287</strain>
    </source>
</reference>
<protein>
    <submittedName>
        <fullName evidence="1">Uncharacterized protein</fullName>
    </submittedName>
</protein>
<dbReference type="VEuPathDB" id="FungiDB:FOXG_17539"/>
<dbReference type="KEGG" id="fox:FOXG_17539"/>
<evidence type="ECO:0000313" key="1">
    <source>
        <dbReference type="EMBL" id="KNB20524.1"/>
    </source>
</evidence>
<accession>A0A0J9WAW3</accession>
<dbReference type="OrthoDB" id="5062902at2759"/>
<dbReference type="AlphaFoldDB" id="A0A0J9WAW3"/>
<dbReference type="RefSeq" id="XP_018258569.1">
    <property type="nucleotide sequence ID" value="XM_018397547.1"/>
</dbReference>
<sequence length="213" mass="23409">MNISDTYTGNKVPQATNRAMNDQAAHVLHEWMALGRALTESPKIIQTQFCLCLQILGLTLLERYDGTMANALLGLGETEIISTLSEDSEAEYENLASLDQDDINLAFHYIALMRILLEEAGGEEAHMQREYYDSTYSATQNQVIYGAAVGVHGPCSIQKTDVTALHDALSQSEVCAGRPLAISAIKELLEICSAALETDWIIVEREPKEGKMS</sequence>
<dbReference type="GeneID" id="28958290"/>
<reference evidence="1" key="2">
    <citation type="journal article" date="2010" name="Nature">
        <title>Comparative genomics reveals mobile pathogenicity chromosomes in Fusarium.</title>
        <authorList>
            <person name="Ma L.J."/>
            <person name="van der Does H.C."/>
            <person name="Borkovich K.A."/>
            <person name="Coleman J.J."/>
            <person name="Daboussi M.J."/>
            <person name="Di Pietro A."/>
            <person name="Dufresne M."/>
            <person name="Freitag M."/>
            <person name="Grabherr M."/>
            <person name="Henrissat B."/>
            <person name="Houterman P.M."/>
            <person name="Kang S."/>
            <person name="Shim W.B."/>
            <person name="Woloshuk C."/>
            <person name="Xie X."/>
            <person name="Xu J.R."/>
            <person name="Antoniw J."/>
            <person name="Baker S.E."/>
            <person name="Bluhm B.H."/>
            <person name="Breakspear A."/>
            <person name="Brown D.W."/>
            <person name="Butchko R.A."/>
            <person name="Chapman S."/>
            <person name="Coulson R."/>
            <person name="Coutinho P.M."/>
            <person name="Danchin E.G."/>
            <person name="Diener A."/>
            <person name="Gale L.R."/>
            <person name="Gardiner D.M."/>
            <person name="Goff S."/>
            <person name="Hammond-Kosack K.E."/>
            <person name="Hilburn K."/>
            <person name="Hua-Van A."/>
            <person name="Jonkers W."/>
            <person name="Kazan K."/>
            <person name="Kodira C.D."/>
            <person name="Koehrsen M."/>
            <person name="Kumar L."/>
            <person name="Lee Y.H."/>
            <person name="Li L."/>
            <person name="Manners J.M."/>
            <person name="Miranda-Saavedra D."/>
            <person name="Mukherjee M."/>
            <person name="Park G."/>
            <person name="Park J."/>
            <person name="Park S.Y."/>
            <person name="Proctor R.H."/>
            <person name="Regev A."/>
            <person name="Ruiz-Roldan M.C."/>
            <person name="Sain D."/>
            <person name="Sakthikumar S."/>
            <person name="Sykes S."/>
            <person name="Schwartz D.C."/>
            <person name="Turgeon B.G."/>
            <person name="Wapinski I."/>
            <person name="Yoder O."/>
            <person name="Young S."/>
            <person name="Zeng Q."/>
            <person name="Zhou S."/>
            <person name="Galagan J."/>
            <person name="Cuomo C.A."/>
            <person name="Kistler H.C."/>
            <person name="Rep M."/>
        </authorList>
    </citation>
    <scope>NUCLEOTIDE SEQUENCE [LARGE SCALE GENOMIC DNA]</scope>
    <source>
        <strain evidence="1">4287</strain>
    </source>
</reference>
<gene>
    <name evidence="1" type="ORF">FOXG_17539</name>
</gene>
<dbReference type="EMBL" id="DS231748">
    <property type="protein sequence ID" value="KNB20524.1"/>
    <property type="molecule type" value="Genomic_DNA"/>
</dbReference>
<organism evidence="1 2">
    <name type="scientific">Fusarium oxysporum f. sp. lycopersici (strain 4287 / CBS 123668 / FGSC 9935 / NRRL 34936)</name>
    <name type="common">Fusarium vascular wilt of tomato</name>
    <dbReference type="NCBI Taxonomy" id="426428"/>
    <lineage>
        <taxon>Eukaryota</taxon>
        <taxon>Fungi</taxon>
        <taxon>Dikarya</taxon>
        <taxon>Ascomycota</taxon>
        <taxon>Pezizomycotina</taxon>
        <taxon>Sordariomycetes</taxon>
        <taxon>Hypocreomycetidae</taxon>
        <taxon>Hypocreales</taxon>
        <taxon>Nectriaceae</taxon>
        <taxon>Fusarium</taxon>
        <taxon>Fusarium oxysporum species complex</taxon>
    </lineage>
</organism>
<name>A0A0J9WAW3_FUSO4</name>
<dbReference type="Proteomes" id="UP000009097">
    <property type="component" value="Unassembled WGS sequence"/>
</dbReference>
<evidence type="ECO:0000313" key="2">
    <source>
        <dbReference type="Proteomes" id="UP000009097"/>
    </source>
</evidence>
<proteinExistence type="predicted"/>